<dbReference type="Proteomes" id="UP000028834">
    <property type="component" value="Unassembled WGS sequence"/>
</dbReference>
<keyword evidence="1" id="KW-0378">Hydrolase</keyword>
<dbReference type="GO" id="GO:0000502">
    <property type="term" value="C:proteasome complex"/>
    <property type="evidence" value="ECO:0007669"/>
    <property type="project" value="UniProtKB-KW"/>
</dbReference>
<organism evidence="1 2">
    <name type="scientific">Toxoplasma gondii RUB</name>
    <dbReference type="NCBI Taxonomy" id="935652"/>
    <lineage>
        <taxon>Eukaryota</taxon>
        <taxon>Sar</taxon>
        <taxon>Alveolata</taxon>
        <taxon>Apicomplexa</taxon>
        <taxon>Conoidasida</taxon>
        <taxon>Coccidia</taxon>
        <taxon>Eucoccidiorida</taxon>
        <taxon>Eimeriorina</taxon>
        <taxon>Sarcocystidae</taxon>
        <taxon>Toxoplasma</taxon>
    </lineage>
</organism>
<gene>
    <name evidence="1" type="ORF">TGRUB_229950C</name>
</gene>
<dbReference type="AlphaFoldDB" id="A0A086M3R9"/>
<keyword evidence="1" id="KW-0647">Proteasome</keyword>
<feature type="non-terminal residue" evidence="1">
    <location>
        <position position="1"/>
    </location>
</feature>
<dbReference type="GO" id="GO:0016787">
    <property type="term" value="F:hydrolase activity"/>
    <property type="evidence" value="ECO:0007669"/>
    <property type="project" value="UniProtKB-KW"/>
</dbReference>
<dbReference type="EC" id="3.6.4.3" evidence="1"/>
<name>A0A086M3R9_TOXGO</name>
<sequence length="57" mass="6273">RFETGEGVSSGYRGDLPGGWYAGGAEEPLRDFAEGFREGVEGTRSQARTRLRLLQLL</sequence>
<evidence type="ECO:0000313" key="1">
    <source>
        <dbReference type="EMBL" id="KFG63537.1"/>
    </source>
</evidence>
<feature type="non-terminal residue" evidence="1">
    <location>
        <position position="57"/>
    </location>
</feature>
<accession>A0A086M3R9</accession>
<comment type="caution">
    <text evidence="1">The sequence shown here is derived from an EMBL/GenBank/DDBJ whole genome shotgun (WGS) entry which is preliminary data.</text>
</comment>
<dbReference type="VEuPathDB" id="ToxoDB:TGRUB_229950C"/>
<dbReference type="EMBL" id="AFYV02000929">
    <property type="protein sequence ID" value="KFG63537.1"/>
    <property type="molecule type" value="Genomic_DNA"/>
</dbReference>
<evidence type="ECO:0000313" key="2">
    <source>
        <dbReference type="Proteomes" id="UP000028834"/>
    </source>
</evidence>
<protein>
    <submittedName>
        <fullName evidence="1">Putative 26S proteasome regulatory subunit 6b</fullName>
        <ecNumber evidence="1">3.6.4.3</ecNumber>
    </submittedName>
</protein>
<proteinExistence type="predicted"/>
<reference evidence="1 2" key="1">
    <citation type="submission" date="2014-05" db="EMBL/GenBank/DDBJ databases">
        <authorList>
            <person name="Sibley D."/>
            <person name="Venepally P."/>
            <person name="Karamycheva S."/>
            <person name="Hadjithomas M."/>
            <person name="Khan A."/>
            <person name="Brunk B."/>
            <person name="Roos D."/>
            <person name="Caler E."/>
            <person name="Lorenzi H."/>
        </authorList>
    </citation>
    <scope>NUCLEOTIDE SEQUENCE [LARGE SCALE GENOMIC DNA]</scope>
    <source>
        <strain evidence="1 2">RUB</strain>
    </source>
</reference>